<dbReference type="CDD" id="cd00761">
    <property type="entry name" value="Glyco_tranf_GTA_type"/>
    <property type="match status" value="1"/>
</dbReference>
<accession>A0A940N5W3</accession>
<keyword evidence="3" id="KW-1185">Reference proteome</keyword>
<organism evidence="2 3">
    <name type="scientific">Roseomonas indoligenes</name>
    <dbReference type="NCBI Taxonomy" id="2820811"/>
    <lineage>
        <taxon>Bacteria</taxon>
        <taxon>Pseudomonadati</taxon>
        <taxon>Pseudomonadota</taxon>
        <taxon>Alphaproteobacteria</taxon>
        <taxon>Acetobacterales</taxon>
        <taxon>Roseomonadaceae</taxon>
        <taxon>Roseomonas</taxon>
    </lineage>
</organism>
<evidence type="ECO:0000313" key="2">
    <source>
        <dbReference type="EMBL" id="MBP0495695.1"/>
    </source>
</evidence>
<dbReference type="InterPro" id="IPR029044">
    <property type="entry name" value="Nucleotide-diphossugar_trans"/>
</dbReference>
<comment type="caution">
    <text evidence="2">The sequence shown here is derived from an EMBL/GenBank/DDBJ whole genome shotgun (WGS) entry which is preliminary data.</text>
</comment>
<protein>
    <submittedName>
        <fullName evidence="2">Polysaccharide pyruvyl transferase family protein</fullName>
    </submittedName>
</protein>
<dbReference type="SUPFAM" id="SSF53448">
    <property type="entry name" value="Nucleotide-diphospho-sugar transferases"/>
    <property type="match status" value="1"/>
</dbReference>
<dbReference type="EMBL" id="JAGIZA010000020">
    <property type="protein sequence ID" value="MBP0495695.1"/>
    <property type="molecule type" value="Genomic_DNA"/>
</dbReference>
<reference evidence="2" key="1">
    <citation type="submission" date="2021-03" db="EMBL/GenBank/DDBJ databases">
        <authorList>
            <person name="So Y."/>
        </authorList>
    </citation>
    <scope>NUCLEOTIDE SEQUENCE</scope>
    <source>
        <strain evidence="2">SG15</strain>
    </source>
</reference>
<dbReference type="AlphaFoldDB" id="A0A940N5W3"/>
<dbReference type="GO" id="GO:0016740">
    <property type="term" value="F:transferase activity"/>
    <property type="evidence" value="ECO:0007669"/>
    <property type="project" value="UniProtKB-KW"/>
</dbReference>
<evidence type="ECO:0000259" key="1">
    <source>
        <dbReference type="Pfam" id="PF04230"/>
    </source>
</evidence>
<keyword evidence="2" id="KW-0808">Transferase</keyword>
<sequence>MPLSDWHNGSGARLRLIARLQRDIYECIRNEISEDPFAIVDFPDIRNPGDSAIWMGQIRYLAAMHRRRPAFLSKMRDFSADDLIKAVPSGPIFIQGGGTFGDIWVGHQNFREYLMERFPDRRIIQFPQSIHFKSAKRLEQAKRAIERHGNFVLLVRDSQSEWIARRHFNCDIRLCPDMAFWMGPVKPLGEVGVPVLCVLREDKERARPDHTLAPDMPAEDWINEAAWKIKAAKAIGYASAALVPPFGEAQFRALDSAAHARVSRGFVHLSRARAIVTDRLHVHIFCLLLGQPHAVLDNSYGKVRAFMETFSGGTDLSHQTNSIQDAIDWARFKAGMAKPEGRSFSSSNCSAFSDIASLGSANEPSGGPLLTFIIPVRHPANARDWTIVKANLAQTVGSIANQTHPDWHAVIIANKGSDLPDLPEKFSVCYVRFPPNKQHERGKAKSREAFWDAFRVDKGRRVTAGMLTARDSAFFMIVDDDDFVSSQIVNYVAAHRASNGWKIDRGYVWNSGGRLLMATEEFGRLCGTSLIVRSTLYDLPAKVDEVRPDFITDMVGSHRRIEGILAERGTPLAKLPFRGAVYRVASPTSHSRTPSIWTKYSLNRKGLKQPLTLLRNAAKLRLITARIRKEFGLPAATS</sequence>
<dbReference type="InterPro" id="IPR007345">
    <property type="entry name" value="Polysacch_pyruvyl_Trfase"/>
</dbReference>
<dbReference type="Proteomes" id="UP000677537">
    <property type="component" value="Unassembled WGS sequence"/>
</dbReference>
<evidence type="ECO:0000313" key="3">
    <source>
        <dbReference type="Proteomes" id="UP000677537"/>
    </source>
</evidence>
<proteinExistence type="predicted"/>
<dbReference type="Pfam" id="PF04230">
    <property type="entry name" value="PS_pyruv_trans"/>
    <property type="match status" value="1"/>
</dbReference>
<feature type="domain" description="Polysaccharide pyruvyl transferase" evidence="1">
    <location>
        <begin position="47"/>
        <end position="300"/>
    </location>
</feature>
<dbReference type="RefSeq" id="WP_209376492.1">
    <property type="nucleotide sequence ID" value="NZ_JAGIZA010000020.1"/>
</dbReference>
<name>A0A940N5W3_9PROT</name>
<gene>
    <name evidence="2" type="ORF">J5Y10_23125</name>
</gene>